<organism evidence="3">
    <name type="scientific">Streptomyces sp. NBC_00119</name>
    <dbReference type="NCBI Taxonomy" id="2975659"/>
    <lineage>
        <taxon>Bacteria</taxon>
        <taxon>Bacillati</taxon>
        <taxon>Actinomycetota</taxon>
        <taxon>Actinomycetes</taxon>
        <taxon>Kitasatosporales</taxon>
        <taxon>Streptomycetaceae</taxon>
        <taxon>Streptomyces</taxon>
    </lineage>
</organism>
<feature type="region of interest" description="Disordered" evidence="1">
    <location>
        <begin position="1"/>
        <end position="21"/>
    </location>
</feature>
<proteinExistence type="predicted"/>
<accession>A0AAU1U6H1</accession>
<feature type="transmembrane region" description="Helical" evidence="2">
    <location>
        <begin position="205"/>
        <end position="226"/>
    </location>
</feature>
<keyword evidence="2" id="KW-1133">Transmembrane helix</keyword>
<feature type="transmembrane region" description="Helical" evidence="2">
    <location>
        <begin position="31"/>
        <end position="55"/>
    </location>
</feature>
<feature type="transmembrane region" description="Helical" evidence="2">
    <location>
        <begin position="232"/>
        <end position="250"/>
    </location>
</feature>
<feature type="transmembrane region" description="Helical" evidence="2">
    <location>
        <begin position="170"/>
        <end position="193"/>
    </location>
</feature>
<protein>
    <recommendedName>
        <fullName evidence="4">DUF3592 domain-containing protein</fullName>
    </recommendedName>
</protein>
<sequence>MTERARATAQSVGGLPGKGGARRRTPGWTRFMGVLLILLALISAVLCYIAFSWWLPSDRDRYRDYVAAEPCPARATAQMRKDCLSTWHFTVVKTVIKNGGRTSTYKATLKDGHSWQGVVDFGDPGPLLERLETGDRVTATVWRRDIVVLSKDGVRQDSSEAPRDELQMNAAMGMLAAFFAAQALAFGAVRLVVPRAYAPFTWDPYGRRLLFTSIAVCFGVGLPAVWIGIPWWTVPALGLPAMACAAVLMYPRLERTTAGREVGARRKTP</sequence>
<keyword evidence="2" id="KW-0472">Membrane</keyword>
<reference evidence="3" key="1">
    <citation type="submission" date="2022-10" db="EMBL/GenBank/DDBJ databases">
        <title>The complete genomes of actinobacterial strains from the NBC collection.</title>
        <authorList>
            <person name="Joergensen T.S."/>
            <person name="Alvarez Arevalo M."/>
            <person name="Sterndorff E.B."/>
            <person name="Faurdal D."/>
            <person name="Vuksanovic O."/>
            <person name="Mourched A.-S."/>
            <person name="Charusanti P."/>
            <person name="Shaw S."/>
            <person name="Blin K."/>
            <person name="Weber T."/>
        </authorList>
    </citation>
    <scope>NUCLEOTIDE SEQUENCE</scope>
    <source>
        <strain evidence="3">NBC_00119</strain>
    </source>
</reference>
<evidence type="ECO:0008006" key="4">
    <source>
        <dbReference type="Google" id="ProtNLM"/>
    </source>
</evidence>
<evidence type="ECO:0000313" key="3">
    <source>
        <dbReference type="EMBL" id="WTS13457.1"/>
    </source>
</evidence>
<dbReference type="AlphaFoldDB" id="A0AAU1U6H1"/>
<evidence type="ECO:0000256" key="2">
    <source>
        <dbReference type="SAM" id="Phobius"/>
    </source>
</evidence>
<name>A0AAU1U6H1_9ACTN</name>
<dbReference type="EMBL" id="CP108195">
    <property type="protein sequence ID" value="WTS13457.1"/>
    <property type="molecule type" value="Genomic_DNA"/>
</dbReference>
<evidence type="ECO:0000256" key="1">
    <source>
        <dbReference type="SAM" id="MobiDB-lite"/>
    </source>
</evidence>
<gene>
    <name evidence="3" type="ORF">OHU69_21840</name>
</gene>
<keyword evidence="2" id="KW-0812">Transmembrane</keyword>